<dbReference type="Pfam" id="PF05144">
    <property type="entry name" value="Phage_CRI"/>
    <property type="match status" value="1"/>
</dbReference>
<protein>
    <submittedName>
        <fullName evidence="3">Replication protein ii/x</fullName>
    </submittedName>
</protein>
<dbReference type="Proteomes" id="UP000017548">
    <property type="component" value="Unassembled WGS sequence"/>
</dbReference>
<organism evidence="3 4">
    <name type="scientific">Shewanella decolorationis S12</name>
    <dbReference type="NCBI Taxonomy" id="1353536"/>
    <lineage>
        <taxon>Bacteria</taxon>
        <taxon>Pseudomonadati</taxon>
        <taxon>Pseudomonadota</taxon>
        <taxon>Gammaproteobacteria</taxon>
        <taxon>Alteromonadales</taxon>
        <taxon>Shewanellaceae</taxon>
        <taxon>Shewanella</taxon>
    </lineage>
</organism>
<evidence type="ECO:0000313" key="4">
    <source>
        <dbReference type="Proteomes" id="UP000017548"/>
    </source>
</evidence>
<reference evidence="3 4" key="1">
    <citation type="journal article" date="2013" name="Genome Announc.">
        <title>Draft Genome Sequence of Shewanella decolorationis S12, a Dye-Degrading Bacterium Isolated from a Wastewater Treatment Plant.</title>
        <authorList>
            <person name="Xu M."/>
            <person name="Fang Y."/>
            <person name="Liu J."/>
            <person name="Chen X."/>
            <person name="Sun G."/>
            <person name="Guo J."/>
            <person name="Hua Z."/>
            <person name="Tu Q."/>
            <person name="Wu L."/>
            <person name="Zhou J."/>
            <person name="Liu X."/>
        </authorList>
    </citation>
    <scope>NUCLEOTIDE SEQUENCE [LARGE SCALE GENOMIC DNA]</scope>
    <source>
        <strain evidence="3 4">S12</strain>
    </source>
</reference>
<name>A0ABP2Z756_9GAMM</name>
<dbReference type="Pfam" id="PF05155">
    <property type="entry name" value="G2P_X_C"/>
    <property type="match status" value="1"/>
</dbReference>
<evidence type="ECO:0000313" key="3">
    <source>
        <dbReference type="EMBL" id="ESE42761.1"/>
    </source>
</evidence>
<dbReference type="InterPro" id="IPR022688">
    <property type="entry name" value="G2P_C"/>
</dbReference>
<dbReference type="InterPro" id="IPR022686">
    <property type="entry name" value="G2P_N"/>
</dbReference>
<feature type="domain" description="Replication-associated protein G2P N-terminal" evidence="1">
    <location>
        <begin position="55"/>
        <end position="256"/>
    </location>
</feature>
<proteinExistence type="predicted"/>
<comment type="caution">
    <text evidence="3">The sequence shown here is derived from an EMBL/GenBank/DDBJ whole genome shotgun (WGS) entry which is preliminary data.</text>
</comment>
<evidence type="ECO:0000259" key="1">
    <source>
        <dbReference type="Pfam" id="PF05144"/>
    </source>
</evidence>
<feature type="domain" description="Replication-associated protein G2P C-terminal" evidence="2">
    <location>
        <begin position="289"/>
        <end position="373"/>
    </location>
</feature>
<dbReference type="EMBL" id="AXZL01000045">
    <property type="protein sequence ID" value="ESE42761.1"/>
    <property type="molecule type" value="Genomic_DNA"/>
</dbReference>
<dbReference type="InterPro" id="IPR006516">
    <property type="entry name" value="G2P"/>
</dbReference>
<sequence>MTGFWGLFFIDRLFMQQDHPEGNLPLVGRHVIERFELETGEHLPPSVNQKILEGSYSTKLTIRCDGQRVRVEGNPSRWQRMDNLFGLQTLDECVAIFNHVLAQYDLPPFTKNTQISYRQTPDGKTTQLVGNGAEITAIDWTVNHQVGKGKEASFIRGMSSMQIGRGRKPKLYPDGHTCNWGEGSTWVMTKLYNKAVELQRHLNKELRKKDGVPIDRLNYLENLIKYCENTGVVREEHSLRQALLKRHALQFYGRVTEQDFYPHLTDIENAMKTIQISHDEHQSIADQLLNLGIVKSRQAANATQSYALIWQHGKDIKSELSSSNYYVHKARLKAIGIDIGQQFDVSRMCPTLKRSEVIEVKPLIVPHWYQLPVVAQSNVLPFKAYA</sequence>
<accession>A0ABP2Z756</accession>
<keyword evidence="4" id="KW-1185">Reference proteome</keyword>
<gene>
    <name evidence="3" type="ORF">SHD_0614</name>
</gene>
<dbReference type="NCBIfam" id="TIGR01629">
    <property type="entry name" value="rep_II_X"/>
    <property type="match status" value="1"/>
</dbReference>
<evidence type="ECO:0000259" key="2">
    <source>
        <dbReference type="Pfam" id="PF05155"/>
    </source>
</evidence>